<evidence type="ECO:0000256" key="4">
    <source>
        <dbReference type="ARBA" id="ARBA00022806"/>
    </source>
</evidence>
<evidence type="ECO:0000256" key="8">
    <source>
        <dbReference type="ARBA" id="ARBA00047984"/>
    </source>
</evidence>
<dbReference type="InterPro" id="IPR011545">
    <property type="entry name" value="DEAD/DEAH_box_helicase_dom"/>
</dbReference>
<dbReference type="InterPro" id="IPR027417">
    <property type="entry name" value="P-loop_NTPase"/>
</dbReference>
<reference evidence="12" key="1">
    <citation type="submission" date="2010-02" db="EMBL/GenBank/DDBJ databases">
        <title>Sequencing and annotation of the Blastocystis hominis genome.</title>
        <authorList>
            <person name="Wincker P."/>
        </authorList>
    </citation>
    <scope>NUCLEOTIDE SEQUENCE</scope>
    <source>
        <strain evidence="12">Singapore isolate B</strain>
    </source>
</reference>
<protein>
    <recommendedName>
        <fullName evidence="1">RNA helicase</fullName>
        <ecNumber evidence="1">3.6.4.13</ecNumber>
    </recommendedName>
</protein>
<dbReference type="GO" id="GO:0003723">
    <property type="term" value="F:RNA binding"/>
    <property type="evidence" value="ECO:0007669"/>
    <property type="project" value="UniProtKB-KW"/>
</dbReference>
<feature type="domain" description="Helicase C-terminal" evidence="11">
    <location>
        <begin position="201"/>
        <end position="450"/>
    </location>
</feature>
<evidence type="ECO:0000256" key="9">
    <source>
        <dbReference type="SAM" id="MobiDB-lite"/>
    </source>
</evidence>
<dbReference type="OMA" id="NASEQCV"/>
<feature type="region of interest" description="Disordered" evidence="9">
    <location>
        <begin position="295"/>
        <end position="368"/>
    </location>
</feature>
<evidence type="ECO:0000256" key="6">
    <source>
        <dbReference type="ARBA" id="ARBA00022884"/>
    </source>
</evidence>
<gene>
    <name evidence="12" type="ORF">GSBLH_T00000525001</name>
</gene>
<dbReference type="InterPro" id="IPR014001">
    <property type="entry name" value="Helicase_ATP-bd"/>
</dbReference>
<evidence type="ECO:0000256" key="1">
    <source>
        <dbReference type="ARBA" id="ARBA00012552"/>
    </source>
</evidence>
<dbReference type="SUPFAM" id="SSF52540">
    <property type="entry name" value="P-loop containing nucleoside triphosphate hydrolases"/>
    <property type="match status" value="2"/>
</dbReference>
<keyword evidence="2" id="KW-0547">Nucleotide-binding</keyword>
<dbReference type="GO" id="GO:0003724">
    <property type="term" value="F:RNA helicase activity"/>
    <property type="evidence" value="ECO:0007669"/>
    <property type="project" value="UniProtKB-EC"/>
</dbReference>
<feature type="compositionally biased region" description="Acidic residues" evidence="9">
    <location>
        <begin position="338"/>
        <end position="363"/>
    </location>
</feature>
<evidence type="ECO:0000259" key="11">
    <source>
        <dbReference type="PROSITE" id="PS51194"/>
    </source>
</evidence>
<name>D8LWG2_BLAHO</name>
<dbReference type="OrthoDB" id="1191041at2759"/>
<dbReference type="PANTHER" id="PTHR47959:SF21">
    <property type="entry name" value="DEAD-BOX HELICASE 56"/>
    <property type="match status" value="1"/>
</dbReference>
<dbReference type="CDD" id="cd18787">
    <property type="entry name" value="SF2_C_DEAD"/>
    <property type="match status" value="1"/>
</dbReference>
<keyword evidence="6" id="KW-0694">RNA-binding</keyword>
<dbReference type="RefSeq" id="XP_012894199.1">
    <property type="nucleotide sequence ID" value="XM_013038745.1"/>
</dbReference>
<dbReference type="SMART" id="SM00490">
    <property type="entry name" value="HELICc"/>
    <property type="match status" value="1"/>
</dbReference>
<dbReference type="InterPro" id="IPR050079">
    <property type="entry name" value="DEAD_box_RNA_helicase"/>
</dbReference>
<keyword evidence="13" id="KW-1185">Reference proteome</keyword>
<comment type="catalytic activity">
    <reaction evidence="8">
        <text>ATP + H2O = ADP + phosphate + H(+)</text>
        <dbReference type="Rhea" id="RHEA:13065"/>
        <dbReference type="ChEBI" id="CHEBI:15377"/>
        <dbReference type="ChEBI" id="CHEBI:15378"/>
        <dbReference type="ChEBI" id="CHEBI:30616"/>
        <dbReference type="ChEBI" id="CHEBI:43474"/>
        <dbReference type="ChEBI" id="CHEBI:456216"/>
        <dbReference type="EC" id="3.6.4.13"/>
    </reaction>
</comment>
<dbReference type="InParanoid" id="D8LWG2"/>
<dbReference type="Gene3D" id="3.40.50.300">
    <property type="entry name" value="P-loop containing nucleotide triphosphate hydrolases"/>
    <property type="match status" value="2"/>
</dbReference>
<dbReference type="FunCoup" id="D8LWG2">
    <property type="interactions" value="25"/>
</dbReference>
<dbReference type="PROSITE" id="PS51194">
    <property type="entry name" value="HELICASE_CTER"/>
    <property type="match status" value="1"/>
</dbReference>
<feature type="domain" description="Helicase ATP-binding" evidence="10">
    <location>
        <begin position="14"/>
        <end position="189"/>
    </location>
</feature>
<evidence type="ECO:0000259" key="10">
    <source>
        <dbReference type="PROSITE" id="PS51192"/>
    </source>
</evidence>
<dbReference type="GeneID" id="24917832"/>
<dbReference type="PROSITE" id="PS51192">
    <property type="entry name" value="HELICASE_ATP_BIND_1"/>
    <property type="match status" value="1"/>
</dbReference>
<organism evidence="12">
    <name type="scientific">Blastocystis hominis</name>
    <dbReference type="NCBI Taxonomy" id="12968"/>
    <lineage>
        <taxon>Eukaryota</taxon>
        <taxon>Sar</taxon>
        <taxon>Stramenopiles</taxon>
        <taxon>Bigyra</taxon>
        <taxon>Opalozoa</taxon>
        <taxon>Opalinata</taxon>
        <taxon>Blastocystidae</taxon>
        <taxon>Blastocystis</taxon>
    </lineage>
</organism>
<evidence type="ECO:0000256" key="5">
    <source>
        <dbReference type="ARBA" id="ARBA00022840"/>
    </source>
</evidence>
<feature type="region of interest" description="Disordered" evidence="9">
    <location>
        <begin position="525"/>
        <end position="568"/>
    </location>
</feature>
<keyword evidence="3" id="KW-0378">Hydrolase</keyword>
<dbReference type="Pfam" id="PF00271">
    <property type="entry name" value="Helicase_C"/>
    <property type="match status" value="1"/>
</dbReference>
<evidence type="ECO:0000313" key="12">
    <source>
        <dbReference type="EMBL" id="CBK20151.2"/>
    </source>
</evidence>
<dbReference type="CDD" id="cd17961">
    <property type="entry name" value="DEADc_DDX56"/>
    <property type="match status" value="1"/>
</dbReference>
<dbReference type="PANTHER" id="PTHR47959">
    <property type="entry name" value="ATP-DEPENDENT RNA HELICASE RHLE-RELATED"/>
    <property type="match status" value="1"/>
</dbReference>
<evidence type="ECO:0000256" key="7">
    <source>
        <dbReference type="ARBA" id="ARBA00038041"/>
    </source>
</evidence>
<evidence type="ECO:0000256" key="2">
    <source>
        <dbReference type="ARBA" id="ARBA00022741"/>
    </source>
</evidence>
<feature type="compositionally biased region" description="Acidic residues" evidence="9">
    <location>
        <begin position="315"/>
        <end position="330"/>
    </location>
</feature>
<feature type="compositionally biased region" description="Basic and acidic residues" evidence="9">
    <location>
        <begin position="527"/>
        <end position="547"/>
    </location>
</feature>
<dbReference type="AlphaFoldDB" id="D8LWG2"/>
<dbReference type="SMART" id="SM00487">
    <property type="entry name" value="DEXDc"/>
    <property type="match status" value="1"/>
</dbReference>
<sequence>MGYVHPTLVQEQSIPLILSGKDVLIKARTGSGKTVAYAIPTLQKLLSITNTTDGIKAVILVPSKELCVQTYECFRSLSRYCSNVINVVSLHLSSADQQKGYLNEYTDVVISTPKMLLNHLKLYSDNILKNIHTFIVDEADLLLSYGYKEDMNKVVERIPATCQNIILSATLNEEVSLLKQKLLHNCVTVKLEEENTSERNDLNEFFIEVSEEKKALLLYALLRLHILKGKVIIFVDSLNFGYFLSIFLERFSMKSVVLNNELPALSRNNIIHQFNRGMYDYLIATDEGLAQSIPENSEKEENGGNSGTNAKEDAELLGDSENEKDEDSEIEKDVDSEIEKDDSDDFDLEDSSEPEKETEETQNDEYNVSRGIDFENVAAVINYSMPASVSHYVHRIGRTARAGNLGTPLSFIVPTSDKDQRILAEIQKYNPPRDGHPVPQRLPFDISQIESFSYRVEGVKRGITPNLIRNTRMMQLRKEALNSSKLKMHFEDNPHELELLQHGLSKQLVRPIAYLRDIPDYLIPDALKPKSNPEEAKRGHEEDEKNKEWKRKRVADPLHVAIKGRNNL</sequence>
<dbReference type="GO" id="GO:0005524">
    <property type="term" value="F:ATP binding"/>
    <property type="evidence" value="ECO:0007669"/>
    <property type="project" value="UniProtKB-KW"/>
</dbReference>
<comment type="similarity">
    <text evidence="7">Belongs to the DEAD box helicase family. DDX56/DBP9 subfamily.</text>
</comment>
<keyword evidence="4" id="KW-0347">Helicase</keyword>
<dbReference type="GO" id="GO:0005829">
    <property type="term" value="C:cytosol"/>
    <property type="evidence" value="ECO:0007669"/>
    <property type="project" value="TreeGrafter"/>
</dbReference>
<keyword evidence="5" id="KW-0067">ATP-binding</keyword>
<dbReference type="GO" id="GO:0016787">
    <property type="term" value="F:hydrolase activity"/>
    <property type="evidence" value="ECO:0007669"/>
    <property type="project" value="UniProtKB-KW"/>
</dbReference>
<proteinExistence type="inferred from homology"/>
<accession>D8LWG2</accession>
<dbReference type="InterPro" id="IPR001650">
    <property type="entry name" value="Helicase_C-like"/>
</dbReference>
<evidence type="ECO:0000313" key="13">
    <source>
        <dbReference type="Proteomes" id="UP000008312"/>
    </source>
</evidence>
<dbReference type="EC" id="3.6.4.13" evidence="1"/>
<dbReference type="Pfam" id="PF00270">
    <property type="entry name" value="DEAD"/>
    <property type="match status" value="1"/>
</dbReference>
<evidence type="ECO:0000256" key="3">
    <source>
        <dbReference type="ARBA" id="ARBA00022801"/>
    </source>
</evidence>
<dbReference type="Proteomes" id="UP000008312">
    <property type="component" value="Unassembled WGS sequence"/>
</dbReference>
<dbReference type="EMBL" id="FN668638">
    <property type="protein sequence ID" value="CBK20151.2"/>
    <property type="molecule type" value="Genomic_DNA"/>
</dbReference>